<keyword evidence="3" id="KW-1185">Reference proteome</keyword>
<proteinExistence type="predicted"/>
<dbReference type="PANTHER" id="PTHR36836">
    <property type="entry name" value="COLANIC ACID BIOSYNTHESIS PROTEIN WCAK"/>
    <property type="match status" value="1"/>
</dbReference>
<evidence type="ECO:0000259" key="1">
    <source>
        <dbReference type="Pfam" id="PF04230"/>
    </source>
</evidence>
<sequence>MKILLNHIPNTLNYGSSMMAENLVYYLSKELGENTAFVCDSKSDEDLQRIKESTNIKELSVDRLAGTEIPGRSALSKLVNYRRFLVEKVRKYENMGIVGMIVLGGDDLSEYYAGSRIALELVRLRVFSKYMRVFLAGQTVGPFSSWRVPLARRMLRDCIVYTRDTLTKHYLLKDLRLKKVYESRDLAWLDLPMQNDKNIEDSILAKYDLRPNEYIVLVPSGFAGQFTKNWARYNLRWLDIVNGLGTLESLAKKKIILLGHVVQSDINDDRNVIRHIVNQSEVSSRQRIIPIFDEMLPVEARMILGNGYFTITGRMHAAVSTSQMGKPAISLSYSVKYKGVLGEGLGMKDLIIEARGDDLWESGKIVILVMDKVEYVLSNYDSLVSRIRPAVEENKKLTMTQIEDIANKLKEKSYR</sequence>
<dbReference type="Proteomes" id="UP000250796">
    <property type="component" value="Chromosome MESINF"/>
</dbReference>
<dbReference type="PANTHER" id="PTHR36836:SF1">
    <property type="entry name" value="COLANIC ACID BIOSYNTHESIS PROTEIN WCAK"/>
    <property type="match status" value="1"/>
</dbReference>
<accession>A0A7Z7LH67</accession>
<evidence type="ECO:0000313" key="3">
    <source>
        <dbReference type="Proteomes" id="UP000250796"/>
    </source>
</evidence>
<dbReference type="RefSeq" id="WP_169699795.1">
    <property type="nucleotide sequence ID" value="NZ_LS974202.1"/>
</dbReference>
<reference evidence="2 3" key="1">
    <citation type="submission" date="2017-01" db="EMBL/GenBank/DDBJ databases">
        <authorList>
            <person name="Erauso G."/>
        </authorList>
    </citation>
    <scope>NUCLEOTIDE SEQUENCE [LARGE SCALE GENOMIC DNA]</scope>
    <source>
        <strain evidence="2">MESINF1</strain>
    </source>
</reference>
<dbReference type="Pfam" id="PF04230">
    <property type="entry name" value="PS_pyruv_trans"/>
    <property type="match status" value="1"/>
</dbReference>
<dbReference type="EMBL" id="LS974202">
    <property type="protein sequence ID" value="SSC13672.1"/>
    <property type="molecule type" value="Genomic_DNA"/>
</dbReference>
<dbReference type="AlphaFoldDB" id="A0A7Z7LH67"/>
<gene>
    <name evidence="2" type="ORF">MESINF_2232</name>
</gene>
<name>A0A7Z7LH67_9BACT</name>
<dbReference type="InterPro" id="IPR007345">
    <property type="entry name" value="Polysacch_pyruvyl_Trfase"/>
</dbReference>
<organism evidence="2 3">
    <name type="scientific">Mesotoga infera</name>
    <dbReference type="NCBI Taxonomy" id="1236046"/>
    <lineage>
        <taxon>Bacteria</taxon>
        <taxon>Thermotogati</taxon>
        <taxon>Thermotogota</taxon>
        <taxon>Thermotogae</taxon>
        <taxon>Kosmotogales</taxon>
        <taxon>Kosmotogaceae</taxon>
        <taxon>Mesotoga</taxon>
    </lineage>
</organism>
<dbReference type="KEGG" id="minf:MESINF_2232"/>
<evidence type="ECO:0000313" key="2">
    <source>
        <dbReference type="EMBL" id="SSC13672.1"/>
    </source>
</evidence>
<feature type="domain" description="Polysaccharide pyruvyl transferase" evidence="1">
    <location>
        <begin position="13"/>
        <end position="334"/>
    </location>
</feature>
<protein>
    <recommendedName>
        <fullName evidence="1">Polysaccharide pyruvyl transferase domain-containing protein</fullName>
    </recommendedName>
</protein>